<feature type="transmembrane region" description="Helical" evidence="2">
    <location>
        <begin position="166"/>
        <end position="187"/>
    </location>
</feature>
<feature type="transmembrane region" description="Helical" evidence="2">
    <location>
        <begin position="352"/>
        <end position="369"/>
    </location>
</feature>
<dbReference type="Pfam" id="PF01554">
    <property type="entry name" value="MatE"/>
    <property type="match status" value="2"/>
</dbReference>
<feature type="transmembrane region" description="Helical" evidence="2">
    <location>
        <begin position="48"/>
        <end position="68"/>
    </location>
</feature>
<dbReference type="PANTHER" id="PTHR43298:SF2">
    <property type="entry name" value="FMN_FAD EXPORTER YEEO-RELATED"/>
    <property type="match status" value="1"/>
</dbReference>
<protein>
    <submittedName>
        <fullName evidence="3">MATE family efflux transporter</fullName>
    </submittedName>
</protein>
<keyword evidence="1" id="KW-0813">Transport</keyword>
<keyword evidence="2" id="KW-0812">Transmembrane</keyword>
<keyword evidence="2" id="KW-0472">Membrane</keyword>
<feature type="transmembrane region" description="Helical" evidence="2">
    <location>
        <begin position="193"/>
        <end position="214"/>
    </location>
</feature>
<proteinExistence type="predicted"/>
<dbReference type="Proteomes" id="UP001209713">
    <property type="component" value="Unassembled WGS sequence"/>
</dbReference>
<reference evidence="3 4" key="1">
    <citation type="submission" date="2022-10" db="EMBL/GenBank/DDBJ databases">
        <title>Marinomonas transparenta sp. nov. and Marinomonas sargassi sp. nov., isolated from marine alga (Sargassum natans (L.) Gaillon).</title>
        <authorList>
            <person name="Wang Y."/>
        </authorList>
    </citation>
    <scope>NUCLEOTIDE SEQUENCE [LARGE SCALE GENOMIC DNA]</scope>
    <source>
        <strain evidence="3 4">C2222</strain>
    </source>
</reference>
<evidence type="ECO:0000256" key="1">
    <source>
        <dbReference type="ARBA" id="ARBA00022448"/>
    </source>
</evidence>
<feature type="transmembrane region" description="Helical" evidence="2">
    <location>
        <begin position="325"/>
        <end position="346"/>
    </location>
</feature>
<evidence type="ECO:0000256" key="2">
    <source>
        <dbReference type="SAM" id="Phobius"/>
    </source>
</evidence>
<evidence type="ECO:0000313" key="4">
    <source>
        <dbReference type="Proteomes" id="UP001209713"/>
    </source>
</evidence>
<feature type="transmembrane region" description="Helical" evidence="2">
    <location>
        <begin position="243"/>
        <end position="265"/>
    </location>
</feature>
<dbReference type="PANTHER" id="PTHR43298">
    <property type="entry name" value="MULTIDRUG RESISTANCE PROTEIN NORM-RELATED"/>
    <property type="match status" value="1"/>
</dbReference>
<dbReference type="InterPro" id="IPR050222">
    <property type="entry name" value="MATE_MdtK"/>
</dbReference>
<feature type="transmembrane region" description="Helical" evidence="2">
    <location>
        <begin position="390"/>
        <end position="409"/>
    </location>
</feature>
<dbReference type="EMBL" id="JAOVZB010000004">
    <property type="protein sequence ID" value="MCV2403192.1"/>
    <property type="molecule type" value="Genomic_DNA"/>
</dbReference>
<feature type="transmembrane region" description="Helical" evidence="2">
    <location>
        <begin position="271"/>
        <end position="293"/>
    </location>
</feature>
<feature type="transmembrane region" description="Helical" evidence="2">
    <location>
        <begin position="95"/>
        <end position="122"/>
    </location>
</feature>
<sequence length="446" mass="49187">MFKSIPWSKVTLKQNLSLAWPMTCNAILMQSVAIIDLLLIASLGELPIAAFGIAAAIVTFILGIQFAISNGTQLVLSRAAGAGDKEKIATEMVSAWLINLSFSCLSVVALFFSAEFIVSLITDNPEVIKQATQYILISLVLLVLASASVVMVSYFNANKKTRIPLYGFMIEIPLNVVFSVILINGYLGAPALGLAGAALGSVMAIALRFSYLAIRFYMENKQGLVGSLNLPKRQDIKNHLNEVVPVVANFIVLLTGLLIFQILFAQLSVPAYAAITLILPWIKIGSMFANTWAQASTILVSQYVGKKEFASIPDFVYQSLWVTRLIAVFIALGFFALSLSFSFLYPNLSEETLMALSIIAPIYIILPLVRTNNMFCGNMIRAMGDSYLIVRINIITQWLIALPLCALLIYWDAPLYVVFGVILFDEILKCYPFRKTLQKRLDSYLN</sequence>
<organism evidence="3 4">
    <name type="scientific">Marinomonas sargassi</name>
    <dbReference type="NCBI Taxonomy" id="2984494"/>
    <lineage>
        <taxon>Bacteria</taxon>
        <taxon>Pseudomonadati</taxon>
        <taxon>Pseudomonadota</taxon>
        <taxon>Gammaproteobacteria</taxon>
        <taxon>Oceanospirillales</taxon>
        <taxon>Oceanospirillaceae</taxon>
        <taxon>Marinomonas</taxon>
    </lineage>
</organism>
<feature type="transmembrane region" description="Helical" evidence="2">
    <location>
        <begin position="134"/>
        <end position="154"/>
    </location>
</feature>
<accession>A0ABT2YTH0</accession>
<dbReference type="InterPro" id="IPR002528">
    <property type="entry name" value="MATE_fam"/>
</dbReference>
<evidence type="ECO:0000313" key="3">
    <source>
        <dbReference type="EMBL" id="MCV2403192.1"/>
    </source>
</evidence>
<keyword evidence="4" id="KW-1185">Reference proteome</keyword>
<name>A0ABT2YTH0_9GAMM</name>
<feature type="transmembrane region" description="Helical" evidence="2">
    <location>
        <begin position="20"/>
        <end position="42"/>
    </location>
</feature>
<comment type="caution">
    <text evidence="3">The sequence shown here is derived from an EMBL/GenBank/DDBJ whole genome shotgun (WGS) entry which is preliminary data.</text>
</comment>
<keyword evidence="2" id="KW-1133">Transmembrane helix</keyword>
<gene>
    <name evidence="3" type="ORF">OFY17_09910</name>
</gene>
<dbReference type="RefSeq" id="WP_263530573.1">
    <property type="nucleotide sequence ID" value="NZ_JAOVZB010000004.1"/>
</dbReference>